<gene>
    <name evidence="11" type="ORF">TSTA_051650</name>
</gene>
<dbReference type="eggNOG" id="KOG0254">
    <property type="taxonomic scope" value="Eukaryota"/>
</dbReference>
<evidence type="ECO:0000313" key="12">
    <source>
        <dbReference type="Proteomes" id="UP000001745"/>
    </source>
</evidence>
<dbReference type="Pfam" id="PF00083">
    <property type="entry name" value="Sugar_tr"/>
    <property type="match status" value="1"/>
</dbReference>
<keyword evidence="4 9" id="KW-0812">Transmembrane</keyword>
<comment type="similarity">
    <text evidence="2 8">Belongs to the major facilitator superfamily. Sugar transporter (TC 2.A.1.1) family.</text>
</comment>
<dbReference type="SUPFAM" id="SSF103473">
    <property type="entry name" value="MFS general substrate transporter"/>
    <property type="match status" value="1"/>
</dbReference>
<keyword evidence="3 8" id="KW-0813">Transport</keyword>
<dbReference type="InterPro" id="IPR050360">
    <property type="entry name" value="MFS_Sugar_Transporters"/>
</dbReference>
<keyword evidence="5 9" id="KW-1133">Transmembrane helix</keyword>
<dbReference type="GO" id="GO:0005351">
    <property type="term" value="F:carbohydrate:proton symporter activity"/>
    <property type="evidence" value="ECO:0007669"/>
    <property type="project" value="TreeGrafter"/>
</dbReference>
<feature type="transmembrane region" description="Helical" evidence="9">
    <location>
        <begin position="427"/>
        <end position="443"/>
    </location>
</feature>
<dbReference type="OMA" id="CVCQYIV"/>
<organism evidence="11 12">
    <name type="scientific">Talaromyces stipitatus (strain ATCC 10500 / CBS 375.48 / QM 6759 / NRRL 1006)</name>
    <name type="common">Penicillium stipitatum</name>
    <dbReference type="NCBI Taxonomy" id="441959"/>
    <lineage>
        <taxon>Eukaryota</taxon>
        <taxon>Fungi</taxon>
        <taxon>Dikarya</taxon>
        <taxon>Ascomycota</taxon>
        <taxon>Pezizomycotina</taxon>
        <taxon>Eurotiomycetes</taxon>
        <taxon>Eurotiomycetidae</taxon>
        <taxon>Eurotiales</taxon>
        <taxon>Trichocomaceae</taxon>
        <taxon>Talaromyces</taxon>
        <taxon>Talaromyces sect. Talaromyces</taxon>
    </lineage>
</organism>
<dbReference type="NCBIfam" id="TIGR00879">
    <property type="entry name" value="SP"/>
    <property type="match status" value="1"/>
</dbReference>
<dbReference type="GO" id="GO:0005886">
    <property type="term" value="C:plasma membrane"/>
    <property type="evidence" value="ECO:0007669"/>
    <property type="project" value="UniProtKB-ARBA"/>
</dbReference>
<dbReference type="PhylomeDB" id="B8MJM9"/>
<feature type="transmembrane region" description="Helical" evidence="9">
    <location>
        <begin position="101"/>
        <end position="121"/>
    </location>
</feature>
<dbReference type="PRINTS" id="PR00171">
    <property type="entry name" value="SUGRTRNSPORT"/>
</dbReference>
<comment type="subcellular location">
    <subcellularLocation>
        <location evidence="1">Membrane</location>
        <topology evidence="1">Multi-pass membrane protein</topology>
    </subcellularLocation>
</comment>
<feature type="domain" description="Major facilitator superfamily (MFS) profile" evidence="10">
    <location>
        <begin position="21"/>
        <end position="477"/>
    </location>
</feature>
<dbReference type="InterPro" id="IPR036259">
    <property type="entry name" value="MFS_trans_sf"/>
</dbReference>
<protein>
    <submittedName>
        <fullName evidence="11">Hexose transporter, putative</fullName>
    </submittedName>
</protein>
<evidence type="ECO:0000256" key="7">
    <source>
        <dbReference type="ARBA" id="ARBA00023180"/>
    </source>
</evidence>
<evidence type="ECO:0000256" key="1">
    <source>
        <dbReference type="ARBA" id="ARBA00004141"/>
    </source>
</evidence>
<evidence type="ECO:0000256" key="6">
    <source>
        <dbReference type="ARBA" id="ARBA00023136"/>
    </source>
</evidence>
<name>B8MJM9_TALSN</name>
<dbReference type="EMBL" id="EQ962657">
    <property type="protein sequence ID" value="EED15728.1"/>
    <property type="molecule type" value="Genomic_DNA"/>
</dbReference>
<feature type="transmembrane region" description="Helical" evidence="9">
    <location>
        <begin position="70"/>
        <end position="89"/>
    </location>
</feature>
<proteinExistence type="inferred from homology"/>
<dbReference type="GO" id="GO:0010255">
    <property type="term" value="P:glucose mediated signaling pathway"/>
    <property type="evidence" value="ECO:0007669"/>
    <property type="project" value="UniProtKB-ARBA"/>
</dbReference>
<dbReference type="AlphaFoldDB" id="B8MJM9"/>
<dbReference type="PANTHER" id="PTHR48022:SF17">
    <property type="entry name" value="HEXOSE TRANSPORTER"/>
    <property type="match status" value="1"/>
</dbReference>
<evidence type="ECO:0000256" key="9">
    <source>
        <dbReference type="SAM" id="Phobius"/>
    </source>
</evidence>
<evidence type="ECO:0000259" key="10">
    <source>
        <dbReference type="PROSITE" id="PS50850"/>
    </source>
</evidence>
<keyword evidence="6 9" id="KW-0472">Membrane</keyword>
<feature type="transmembrane region" description="Helical" evidence="9">
    <location>
        <begin position="382"/>
        <end position="406"/>
    </location>
</feature>
<dbReference type="GO" id="GO:0005536">
    <property type="term" value="F:D-glucose binding"/>
    <property type="evidence" value="ECO:0007669"/>
    <property type="project" value="UniProtKB-ARBA"/>
</dbReference>
<keyword evidence="12" id="KW-1185">Reference proteome</keyword>
<dbReference type="InterPro" id="IPR005829">
    <property type="entry name" value="Sugar_transporter_CS"/>
</dbReference>
<evidence type="ECO:0000256" key="2">
    <source>
        <dbReference type="ARBA" id="ARBA00010992"/>
    </source>
</evidence>
<evidence type="ECO:0000256" key="4">
    <source>
        <dbReference type="ARBA" id="ARBA00022692"/>
    </source>
</evidence>
<dbReference type="CDD" id="cd17356">
    <property type="entry name" value="MFS_HXT"/>
    <property type="match status" value="1"/>
</dbReference>
<feature type="transmembrane region" description="Helical" evidence="9">
    <location>
        <begin position="157"/>
        <end position="177"/>
    </location>
</feature>
<accession>B8MJM9</accession>
<dbReference type="PROSITE" id="PS00216">
    <property type="entry name" value="SUGAR_TRANSPORT_1"/>
    <property type="match status" value="1"/>
</dbReference>
<evidence type="ECO:0000256" key="5">
    <source>
        <dbReference type="ARBA" id="ARBA00022989"/>
    </source>
</evidence>
<dbReference type="InParanoid" id="B8MJM9"/>
<dbReference type="InterPro" id="IPR003663">
    <property type="entry name" value="Sugar/inositol_transpt"/>
</dbReference>
<feature type="transmembrane region" description="Helical" evidence="9">
    <location>
        <begin position="15"/>
        <end position="34"/>
    </location>
</feature>
<feature type="transmembrane region" description="Helical" evidence="9">
    <location>
        <begin position="189"/>
        <end position="210"/>
    </location>
</feature>
<dbReference type="FunFam" id="1.20.1250.20:FF:000115">
    <property type="entry name" value="High-affinity glucose transporter"/>
    <property type="match status" value="1"/>
</dbReference>
<dbReference type="OrthoDB" id="5141738at2759"/>
<dbReference type="InterPro" id="IPR005828">
    <property type="entry name" value="MFS_sugar_transport-like"/>
</dbReference>
<feature type="transmembrane region" description="Helical" evidence="9">
    <location>
        <begin position="455"/>
        <end position="473"/>
    </location>
</feature>
<feature type="transmembrane region" description="Helical" evidence="9">
    <location>
        <begin position="340"/>
        <end position="362"/>
    </location>
</feature>
<keyword evidence="7" id="KW-0325">Glycoprotein</keyword>
<evidence type="ECO:0000313" key="11">
    <source>
        <dbReference type="EMBL" id="EED15728.1"/>
    </source>
</evidence>
<dbReference type="PANTHER" id="PTHR48022">
    <property type="entry name" value="PLASTIDIC GLUCOSE TRANSPORTER 4"/>
    <property type="match status" value="1"/>
</dbReference>
<dbReference type="Gene3D" id="1.20.1250.20">
    <property type="entry name" value="MFS general substrate transporter like domains"/>
    <property type="match status" value="1"/>
</dbReference>
<dbReference type="PROSITE" id="PS00217">
    <property type="entry name" value="SUGAR_TRANSPORT_2"/>
    <property type="match status" value="1"/>
</dbReference>
<sequence length="536" mass="58748">MGFLFENPKESAGKVWPAILISGFVAFGGILYGYDTGTISGVIAMPYWSQTFSTGYRDSTGKLTITSSQASAIVSILSAGTFFGALSAAPMGDIIGRRWGLIVSNGIFVFGVALQTAATAIPLFLAGRFFAGFGVGLISALVPLYQSETAPKWIRGFIVGSYQFAITVGLLLASVVNNATHDRNDSGSYRIPIAIQFAWAIILVIGVLFLPETPRYLIKKDNYKGAVKSLARLRRLPEDDPALREELGEIQANHQYEISLGNAGYRECVRGNLAKRLLTGCLLQALQQLSGINFIIYYGTQFFKNSGVKNEFVINLIINCVNVGSTIPGLYTIDKWGRRPVLLLGAVGMTVSQLLVAILGTTTTSQDSVGDIIVNNAAAQKAAIAFICIYIFFFAASWGPIAWVVTGEIFPLKTRAKSLSMTTATNWLLNWALSFSTPYLVNYGPGNANLQSKIFFVWFACCFLCIAFVYFMIYETKGLTLEEVDELYSEVKDARKSSSWKPSITFMEMTGKAQAFEHKEATEEQREFDNNHEAFP</sequence>
<dbReference type="VEuPathDB" id="FungiDB:TSTA_051650"/>
<reference evidence="12" key="1">
    <citation type="journal article" date="2015" name="Genome Announc.">
        <title>Genome sequence of the AIDS-associated pathogen Penicillium marneffei (ATCC18224) and its near taxonomic relative Talaromyces stipitatus (ATCC10500).</title>
        <authorList>
            <person name="Nierman W.C."/>
            <person name="Fedorova-Abrams N.D."/>
            <person name="Andrianopoulos A."/>
        </authorList>
    </citation>
    <scope>NUCLEOTIDE SEQUENCE [LARGE SCALE GENOMIC DNA]</scope>
    <source>
        <strain evidence="12">ATCC 10500 / CBS 375.48 / QM 6759 / NRRL 1006</strain>
    </source>
</reference>
<feature type="transmembrane region" description="Helical" evidence="9">
    <location>
        <begin position="127"/>
        <end position="145"/>
    </location>
</feature>
<dbReference type="GeneID" id="8103386"/>
<dbReference type="PROSITE" id="PS50850">
    <property type="entry name" value="MFS"/>
    <property type="match status" value="1"/>
</dbReference>
<evidence type="ECO:0000256" key="8">
    <source>
        <dbReference type="RuleBase" id="RU003346"/>
    </source>
</evidence>
<dbReference type="Proteomes" id="UP000001745">
    <property type="component" value="Unassembled WGS sequence"/>
</dbReference>
<dbReference type="HOGENOM" id="CLU_001265_30_1_1"/>
<evidence type="ECO:0000256" key="3">
    <source>
        <dbReference type="ARBA" id="ARBA00022448"/>
    </source>
</evidence>
<dbReference type="FunCoup" id="B8MJM9">
    <property type="interactions" value="223"/>
</dbReference>
<dbReference type="InterPro" id="IPR020846">
    <property type="entry name" value="MFS_dom"/>
</dbReference>
<dbReference type="RefSeq" id="XP_002485681.1">
    <property type="nucleotide sequence ID" value="XM_002485636.1"/>
</dbReference>